<evidence type="ECO:0000313" key="1">
    <source>
        <dbReference type="EMBL" id="ELY81637.1"/>
    </source>
</evidence>
<accession>L9Z7K4</accession>
<evidence type="ECO:0000313" key="2">
    <source>
        <dbReference type="Proteomes" id="UP000011592"/>
    </source>
</evidence>
<reference evidence="1 2" key="1">
    <citation type="journal article" date="2014" name="PLoS Genet.">
        <title>Phylogenetically driven sequencing of extremely halophilic archaea reveals strategies for static and dynamic osmo-response.</title>
        <authorList>
            <person name="Becker E.A."/>
            <person name="Seitzer P.M."/>
            <person name="Tritt A."/>
            <person name="Larsen D."/>
            <person name="Krusor M."/>
            <person name="Yao A.I."/>
            <person name="Wu D."/>
            <person name="Madern D."/>
            <person name="Eisen J.A."/>
            <person name="Darling A.E."/>
            <person name="Facciotti M.T."/>
        </authorList>
    </citation>
    <scope>NUCLEOTIDE SEQUENCE [LARGE SCALE GENOMIC DNA]</scope>
    <source>
        <strain evidence="1 2">JCM 14663</strain>
    </source>
</reference>
<name>L9Z7K4_9EURY</name>
<gene>
    <name evidence="1" type="ORF">C486_06448</name>
</gene>
<dbReference type="Proteomes" id="UP000011592">
    <property type="component" value="Unassembled WGS sequence"/>
</dbReference>
<sequence length="29" mass="3513">MHHRDRRQHFIDMPADFDTEYADIGPNLN</sequence>
<dbReference type="EMBL" id="AOIJ01000041">
    <property type="protein sequence ID" value="ELY81637.1"/>
    <property type="molecule type" value="Genomic_DNA"/>
</dbReference>
<dbReference type="AlphaFoldDB" id="L9Z7K4"/>
<comment type="caution">
    <text evidence="1">The sequence shown here is derived from an EMBL/GenBank/DDBJ whole genome shotgun (WGS) entry which is preliminary data.</text>
</comment>
<organism evidence="1 2">
    <name type="scientific">Natrinema gari JCM 14663</name>
    <dbReference type="NCBI Taxonomy" id="1230459"/>
    <lineage>
        <taxon>Archaea</taxon>
        <taxon>Methanobacteriati</taxon>
        <taxon>Methanobacteriota</taxon>
        <taxon>Stenosarchaea group</taxon>
        <taxon>Halobacteria</taxon>
        <taxon>Halobacteriales</taxon>
        <taxon>Natrialbaceae</taxon>
        <taxon>Natrinema</taxon>
    </lineage>
</organism>
<protein>
    <submittedName>
        <fullName evidence="1">Uncharacterized protein</fullName>
    </submittedName>
</protein>
<keyword evidence="2" id="KW-1185">Reference proteome</keyword>
<proteinExistence type="predicted"/>